<name>A0A131YSQ8_RHIAP</name>
<evidence type="ECO:0000313" key="3">
    <source>
        <dbReference type="EMBL" id="JAP81628.1"/>
    </source>
</evidence>
<evidence type="ECO:0000259" key="2">
    <source>
        <dbReference type="PROSITE" id="PS50279"/>
    </source>
</evidence>
<feature type="domain" description="BPTI/Kunitz inhibitor" evidence="2">
    <location>
        <begin position="1"/>
        <end position="45"/>
    </location>
</feature>
<accession>A0A131YSQ8</accession>
<evidence type="ECO:0000256" key="1">
    <source>
        <dbReference type="SAM" id="MobiDB-lite"/>
    </source>
</evidence>
<reference evidence="3" key="1">
    <citation type="journal article" date="2016" name="Ticks Tick Borne Dis.">
        <title>De novo assembly and annotation of the salivary gland transcriptome of Rhipicephalus appendiculatus male and female ticks during blood feeding.</title>
        <authorList>
            <person name="de Castro M.H."/>
            <person name="de Klerk D."/>
            <person name="Pienaar R."/>
            <person name="Latif A.A."/>
            <person name="Rees D.J."/>
            <person name="Mans B.J."/>
        </authorList>
    </citation>
    <scope>NUCLEOTIDE SEQUENCE</scope>
    <source>
        <tissue evidence="3">Salivary glands</tissue>
    </source>
</reference>
<proteinExistence type="predicted"/>
<dbReference type="SUPFAM" id="SSF57362">
    <property type="entry name" value="BPTI-like"/>
    <property type="match status" value="1"/>
</dbReference>
<feature type="region of interest" description="Disordered" evidence="1">
    <location>
        <begin position="155"/>
        <end position="197"/>
    </location>
</feature>
<dbReference type="InterPro" id="IPR002223">
    <property type="entry name" value="Kunitz_BPTI"/>
</dbReference>
<protein>
    <submittedName>
        <fullName evidence="3">Pancreatic trypsin inhibitor</fullName>
    </submittedName>
</protein>
<dbReference type="PROSITE" id="PS50279">
    <property type="entry name" value="BPTI_KUNITZ_2"/>
    <property type="match status" value="1"/>
</dbReference>
<organism evidence="3">
    <name type="scientific">Rhipicephalus appendiculatus</name>
    <name type="common">Brown ear tick</name>
    <dbReference type="NCBI Taxonomy" id="34631"/>
    <lineage>
        <taxon>Eukaryota</taxon>
        <taxon>Metazoa</taxon>
        <taxon>Ecdysozoa</taxon>
        <taxon>Arthropoda</taxon>
        <taxon>Chelicerata</taxon>
        <taxon>Arachnida</taxon>
        <taxon>Acari</taxon>
        <taxon>Parasitiformes</taxon>
        <taxon>Ixodida</taxon>
        <taxon>Ixodoidea</taxon>
        <taxon>Ixodidae</taxon>
        <taxon>Rhipicephalinae</taxon>
        <taxon>Rhipicephalus</taxon>
        <taxon>Rhipicephalus</taxon>
    </lineage>
</organism>
<dbReference type="Gene3D" id="4.10.410.10">
    <property type="entry name" value="Pancreatic trypsin inhibitor Kunitz domain"/>
    <property type="match status" value="1"/>
</dbReference>
<dbReference type="AlphaFoldDB" id="A0A131YSQ8"/>
<sequence>MGQCGPFVVSWFFDRYSHHCKMFNHTICGGGGNQFRSELECQQVCRHNRAAMPCPKCAQKINEGQSFGITHGNGMLPGTSGPHGQPGYPFVPGEHLKPARFGTEGAPSMPSLPSRTNLPPPPAQVVSPYRPTIPGSHPRNNIPSEHASIPANTHRVLKPSLPNEPITKPVSPSVRGGPNTPIQGGQPSKPFDLSDAL</sequence>
<dbReference type="InterPro" id="IPR036880">
    <property type="entry name" value="Kunitz_BPTI_sf"/>
</dbReference>
<dbReference type="Pfam" id="PF00014">
    <property type="entry name" value="Kunitz_BPTI"/>
    <property type="match status" value="1"/>
</dbReference>
<dbReference type="SMART" id="SM00131">
    <property type="entry name" value="KU"/>
    <property type="match status" value="1"/>
</dbReference>
<dbReference type="GO" id="GO:0004867">
    <property type="term" value="F:serine-type endopeptidase inhibitor activity"/>
    <property type="evidence" value="ECO:0007669"/>
    <property type="project" value="InterPro"/>
</dbReference>
<dbReference type="EMBL" id="GEDV01006929">
    <property type="protein sequence ID" value="JAP81628.1"/>
    <property type="molecule type" value="Transcribed_RNA"/>
</dbReference>